<keyword evidence="4" id="KW-1185">Reference proteome</keyword>
<dbReference type="Proteomes" id="UP001589691">
    <property type="component" value="Unassembled WGS sequence"/>
</dbReference>
<feature type="signal peptide" evidence="1">
    <location>
        <begin position="1"/>
        <end position="24"/>
    </location>
</feature>
<dbReference type="RefSeq" id="WP_137642184.1">
    <property type="nucleotide sequence ID" value="NZ_BJEA01000005.1"/>
</dbReference>
<evidence type="ECO:0000256" key="1">
    <source>
        <dbReference type="SAM" id="SignalP"/>
    </source>
</evidence>
<dbReference type="Pfam" id="PF13731">
    <property type="entry name" value="WxL"/>
    <property type="match status" value="1"/>
</dbReference>
<dbReference type="InterPro" id="IPR027994">
    <property type="entry name" value="WxL_dom"/>
</dbReference>
<accession>A0ABV5WR74</accession>
<keyword evidence="1" id="KW-0732">Signal</keyword>
<organism evidence="3 4">
    <name type="scientific">Lactiplantibacillus modestisalitolerans</name>
    <dbReference type="NCBI Taxonomy" id="1457219"/>
    <lineage>
        <taxon>Bacteria</taxon>
        <taxon>Bacillati</taxon>
        <taxon>Bacillota</taxon>
        <taxon>Bacilli</taxon>
        <taxon>Lactobacillales</taxon>
        <taxon>Lactobacillaceae</taxon>
        <taxon>Lactiplantibacillus</taxon>
    </lineage>
</organism>
<feature type="domain" description="WxL" evidence="2">
    <location>
        <begin position="32"/>
        <end position="253"/>
    </location>
</feature>
<gene>
    <name evidence="3" type="ORF">ACFFLI_02105</name>
</gene>
<evidence type="ECO:0000259" key="2">
    <source>
        <dbReference type="Pfam" id="PF13731"/>
    </source>
</evidence>
<proteinExistence type="predicted"/>
<sequence>MRRMLMGVLVGSIFTLGTLTPAMAVTTDQSLGETKVTVGVEAGTPTIVDPNNPDKLMTGVTANGAKDSNKEGLALVYVTPTLPFGQIKLNATGQLTQAAKAITNDPKLYAAGADSNKMVVEVGDLTGNLAGWHLSVAGTALTDTSAQTAKKIEGAYIQFNNPAVQSTTDADLNAAKADTSTADATNGAHAKATKVDLADSSTGGPIILSAAKEKGYGMTTMQYAPEDIKLTVPRNARSGTYQTTLNWTLTAGPEPEETPQA</sequence>
<name>A0ABV5WR74_9LACO</name>
<evidence type="ECO:0000313" key="3">
    <source>
        <dbReference type="EMBL" id="MFB9768664.1"/>
    </source>
</evidence>
<evidence type="ECO:0000313" key="4">
    <source>
        <dbReference type="Proteomes" id="UP001589691"/>
    </source>
</evidence>
<feature type="chain" id="PRO_5047341321" evidence="1">
    <location>
        <begin position="25"/>
        <end position="261"/>
    </location>
</feature>
<comment type="caution">
    <text evidence="3">The sequence shown here is derived from an EMBL/GenBank/DDBJ whole genome shotgun (WGS) entry which is preliminary data.</text>
</comment>
<protein>
    <submittedName>
        <fullName evidence="3">WxL domain-containing protein</fullName>
    </submittedName>
</protein>
<dbReference type="EMBL" id="JBHLZY010000005">
    <property type="protein sequence ID" value="MFB9768664.1"/>
    <property type="molecule type" value="Genomic_DNA"/>
</dbReference>
<reference evidence="3 4" key="1">
    <citation type="submission" date="2024-09" db="EMBL/GenBank/DDBJ databases">
        <authorList>
            <person name="Sun Q."/>
            <person name="Mori K."/>
        </authorList>
    </citation>
    <scope>NUCLEOTIDE SEQUENCE [LARGE SCALE GENOMIC DNA]</scope>
    <source>
        <strain evidence="3 4">TBRC 4576</strain>
    </source>
</reference>